<sequence length="80" mass="8889">MKRDEFLVESMLRQADQLEHDEIRFICCDKKGALPPPLAGEGRGEGFSARGHSPRGENPHPARSADLSRKRERCTEAAAT</sequence>
<dbReference type="EMBL" id="CP030057">
    <property type="protein sequence ID" value="QOZ60374.1"/>
    <property type="molecule type" value="Genomic_DNA"/>
</dbReference>
<evidence type="ECO:0000313" key="2">
    <source>
        <dbReference type="EMBL" id="QOZ60374.1"/>
    </source>
</evidence>
<feature type="region of interest" description="Disordered" evidence="1">
    <location>
        <begin position="34"/>
        <end position="80"/>
    </location>
</feature>
<evidence type="ECO:0000256" key="1">
    <source>
        <dbReference type="SAM" id="MobiDB-lite"/>
    </source>
</evidence>
<accession>A0ABX6UHW0</accession>
<name>A0ABX6UHW0_9BRAD</name>
<gene>
    <name evidence="2" type="ORF">XH86_17850</name>
</gene>
<keyword evidence="3" id="KW-1185">Reference proteome</keyword>
<dbReference type="Proteomes" id="UP000593880">
    <property type="component" value="Chromosome"/>
</dbReference>
<organism evidence="2 3">
    <name type="scientific">Bradyrhizobium guangdongense</name>
    <dbReference type="NCBI Taxonomy" id="1325090"/>
    <lineage>
        <taxon>Bacteria</taxon>
        <taxon>Pseudomonadati</taxon>
        <taxon>Pseudomonadota</taxon>
        <taxon>Alphaproteobacteria</taxon>
        <taxon>Hyphomicrobiales</taxon>
        <taxon>Nitrobacteraceae</taxon>
        <taxon>Bradyrhizobium</taxon>
    </lineage>
</organism>
<evidence type="ECO:0000313" key="3">
    <source>
        <dbReference type="Proteomes" id="UP000593880"/>
    </source>
</evidence>
<proteinExistence type="predicted"/>
<reference evidence="2 3" key="1">
    <citation type="submission" date="2018-06" db="EMBL/GenBank/DDBJ databases">
        <title>Comparative genomics of rhizobia nodulating Arachis hypogaea in China.</title>
        <authorList>
            <person name="Li Y."/>
        </authorList>
    </citation>
    <scope>NUCLEOTIDE SEQUENCE [LARGE SCALE GENOMIC DNA]</scope>
    <source>
        <strain evidence="2 3">CCBAU 51658</strain>
    </source>
</reference>
<feature type="compositionally biased region" description="Basic and acidic residues" evidence="1">
    <location>
        <begin position="66"/>
        <end position="80"/>
    </location>
</feature>
<protein>
    <submittedName>
        <fullName evidence="2">Uncharacterized protein</fullName>
    </submittedName>
</protein>